<sequence>MTQPKQLSTEAFNALTAEFIHIANAQAKAVDSFAISEGAFLHAAARYSAFVTAVDEPTGADMLAKKEEMVARISARFREYLNIHYVEYAKNFDTYMAKMPGEKDKG</sequence>
<dbReference type="AlphaFoldDB" id="E8RKH1"/>
<dbReference type="Proteomes" id="UP000001492">
    <property type="component" value="Chromosome 1"/>
</dbReference>
<evidence type="ECO:0000313" key="2">
    <source>
        <dbReference type="Proteomes" id="UP000001492"/>
    </source>
</evidence>
<dbReference type="OrthoDB" id="8777328at2"/>
<protein>
    <recommendedName>
        <fullName evidence="3">DUF3144 domain-containing protein</fullName>
    </recommendedName>
</protein>
<proteinExistence type="predicted"/>
<dbReference type="InterPro" id="IPR021490">
    <property type="entry name" value="DUF3144"/>
</dbReference>
<dbReference type="STRING" id="573065.Astex_0766"/>
<dbReference type="Gene3D" id="1.10.287.3020">
    <property type="match status" value="1"/>
</dbReference>
<dbReference type="Pfam" id="PF11342">
    <property type="entry name" value="DUF3144"/>
    <property type="match status" value="1"/>
</dbReference>
<dbReference type="RefSeq" id="WP_013478285.1">
    <property type="nucleotide sequence ID" value="NC_014816.1"/>
</dbReference>
<dbReference type="KEGG" id="aex:Astex_0766"/>
<evidence type="ECO:0000313" key="1">
    <source>
        <dbReference type="EMBL" id="ADU12451.1"/>
    </source>
</evidence>
<organism evidence="1 2">
    <name type="scientific">Asticcacaulis excentricus (strain ATCC 15261 / DSM 4724 / KCTC 12464 / NCIMB 9791 / VKM B-1370 / CB 48)</name>
    <dbReference type="NCBI Taxonomy" id="573065"/>
    <lineage>
        <taxon>Bacteria</taxon>
        <taxon>Pseudomonadati</taxon>
        <taxon>Pseudomonadota</taxon>
        <taxon>Alphaproteobacteria</taxon>
        <taxon>Caulobacterales</taxon>
        <taxon>Caulobacteraceae</taxon>
        <taxon>Asticcacaulis</taxon>
    </lineage>
</organism>
<gene>
    <name evidence="1" type="ordered locus">Astex_0766</name>
</gene>
<evidence type="ECO:0008006" key="3">
    <source>
        <dbReference type="Google" id="ProtNLM"/>
    </source>
</evidence>
<keyword evidence="2" id="KW-1185">Reference proteome</keyword>
<accession>E8RKH1</accession>
<dbReference type="HOGENOM" id="CLU_147336_3_0_5"/>
<name>E8RKH1_ASTEC</name>
<reference evidence="2" key="1">
    <citation type="submission" date="2010-12" db="EMBL/GenBank/DDBJ databases">
        <title>Complete sequence of chromosome 1 of Asticcacaulis excentricus CB 48.</title>
        <authorList>
            <consortium name="US DOE Joint Genome Institute"/>
            <person name="Lucas S."/>
            <person name="Copeland A."/>
            <person name="Lapidus A."/>
            <person name="Cheng J.-F."/>
            <person name="Bruce D."/>
            <person name="Goodwin L."/>
            <person name="Pitluck S."/>
            <person name="Teshima H."/>
            <person name="Davenport K."/>
            <person name="Detter J.C."/>
            <person name="Han C."/>
            <person name="Tapia R."/>
            <person name="Land M."/>
            <person name="Hauser L."/>
            <person name="Jeffries C."/>
            <person name="Kyrpides N."/>
            <person name="Ivanova N."/>
            <person name="Ovchinnikova G."/>
            <person name="Brun Y.V."/>
            <person name="Woyke T."/>
        </authorList>
    </citation>
    <scope>NUCLEOTIDE SEQUENCE [LARGE SCALE GENOMIC DNA]</scope>
    <source>
        <strain evidence="2">ATCC 15261 / DSM 4724 / KCTC 12464 / NCIMB 9791 / VKM B-1370 / CB 48</strain>
    </source>
</reference>
<dbReference type="EMBL" id="CP002395">
    <property type="protein sequence ID" value="ADU12451.1"/>
    <property type="molecule type" value="Genomic_DNA"/>
</dbReference>